<evidence type="ECO:0000256" key="1">
    <source>
        <dbReference type="ARBA" id="ARBA00022741"/>
    </source>
</evidence>
<organism evidence="4 5">
    <name type="scientific">Sedimentibacter acidaminivorans</name>
    <dbReference type="NCBI Taxonomy" id="913099"/>
    <lineage>
        <taxon>Bacteria</taxon>
        <taxon>Bacillati</taxon>
        <taxon>Bacillota</taxon>
        <taxon>Tissierellia</taxon>
        <taxon>Sedimentibacter</taxon>
    </lineage>
</organism>
<dbReference type="PROSITE" id="PS51715">
    <property type="entry name" value="G_GB1_RHD3"/>
    <property type="match status" value="1"/>
</dbReference>
<dbReference type="InterPro" id="IPR054353">
    <property type="entry name" value="IstA-like_C"/>
</dbReference>
<dbReference type="RefSeq" id="WP_209511334.1">
    <property type="nucleotide sequence ID" value="NZ_JAGGKS010000003.1"/>
</dbReference>
<keyword evidence="1" id="KW-0547">Nucleotide-binding</keyword>
<evidence type="ECO:0000313" key="4">
    <source>
        <dbReference type="EMBL" id="MBP1925613.1"/>
    </source>
</evidence>
<comment type="caution">
    <text evidence="4">The sequence shown here is derived from an EMBL/GenBank/DDBJ whole genome shotgun (WGS) entry which is preliminary data.</text>
</comment>
<accession>A0ABS4GD37</accession>
<dbReference type="Pfam" id="PF22483">
    <property type="entry name" value="Mu-transpos_C_2"/>
    <property type="match status" value="1"/>
</dbReference>
<dbReference type="EMBL" id="JAGGKS010000003">
    <property type="protein sequence ID" value="MBP1925613.1"/>
    <property type="molecule type" value="Genomic_DNA"/>
</dbReference>
<keyword evidence="2" id="KW-0342">GTP-binding</keyword>
<evidence type="ECO:0000259" key="3">
    <source>
        <dbReference type="PROSITE" id="PS51715"/>
    </source>
</evidence>
<sequence>MKVNNEEFEDYSDLEDIVNEFRDDINLEVSQATNEMPLGLFKKEKEYLKPIYNIDLLLSYISAQKEYKVNKESMISYNGKKYSVPTKYIGKKLNINCLDNNNINIYYSNDLIVCHTLSDKKFNYNIFYT</sequence>
<reference evidence="4 5" key="1">
    <citation type="submission" date="2021-03" db="EMBL/GenBank/DDBJ databases">
        <title>Genomic Encyclopedia of Type Strains, Phase IV (KMG-IV): sequencing the most valuable type-strain genomes for metagenomic binning, comparative biology and taxonomic classification.</title>
        <authorList>
            <person name="Goeker M."/>
        </authorList>
    </citation>
    <scope>NUCLEOTIDE SEQUENCE [LARGE SCALE GENOMIC DNA]</scope>
    <source>
        <strain evidence="4 5">DSM 24004</strain>
    </source>
</reference>
<proteinExistence type="predicted"/>
<name>A0ABS4GD37_9FIRM</name>
<feature type="domain" description="GB1/RHD3-type G" evidence="3">
    <location>
        <begin position="1"/>
        <end position="45"/>
    </location>
</feature>
<gene>
    <name evidence="4" type="ORF">J2Z76_001472</name>
</gene>
<dbReference type="InterPro" id="IPR030386">
    <property type="entry name" value="G_GB1_RHD3_dom"/>
</dbReference>
<protein>
    <recommendedName>
        <fullName evidence="3">GB1/RHD3-type G domain-containing protein</fullName>
    </recommendedName>
</protein>
<keyword evidence="5" id="KW-1185">Reference proteome</keyword>
<dbReference type="Proteomes" id="UP001519342">
    <property type="component" value="Unassembled WGS sequence"/>
</dbReference>
<evidence type="ECO:0000313" key="5">
    <source>
        <dbReference type="Proteomes" id="UP001519342"/>
    </source>
</evidence>
<evidence type="ECO:0000256" key="2">
    <source>
        <dbReference type="ARBA" id="ARBA00023134"/>
    </source>
</evidence>